<reference evidence="2" key="1">
    <citation type="submission" date="2020-05" db="UniProtKB">
        <authorList>
            <consortium name="EnsemblMetazoa"/>
        </authorList>
    </citation>
    <scope>IDENTIFICATION</scope>
    <source>
        <strain evidence="2">BB02</strain>
    </source>
</reference>
<evidence type="ECO:0000256" key="1">
    <source>
        <dbReference type="SAM" id="Coils"/>
    </source>
</evidence>
<protein>
    <submittedName>
        <fullName evidence="2">Uncharacterized protein</fullName>
    </submittedName>
</protein>
<dbReference type="VEuPathDB" id="VectorBase:BGLB038403"/>
<sequence>MKEDLRRVYEDLKCRSDESCVLERTIVDFKSRLHQCCCQLKEADSRVACLQEKIQLLECQHSKERQCAQDELMESERKYSNCCNDLCACQNEIRKMKRCLQDKDEEIQALTSERNCMARELQNAKQEECILQDRISCLENDNKEICRLLQQKVKCSK</sequence>
<dbReference type="Proteomes" id="UP000076420">
    <property type="component" value="Unassembled WGS sequence"/>
</dbReference>
<evidence type="ECO:0000313" key="3">
    <source>
        <dbReference type="Proteomes" id="UP000076420"/>
    </source>
</evidence>
<keyword evidence="1" id="KW-0175">Coiled coil</keyword>
<dbReference type="AlphaFoldDB" id="A0A2C9M4E7"/>
<dbReference type="VEuPathDB" id="VectorBase:BGLAX_043158"/>
<gene>
    <name evidence="2" type="primary">106073080</name>
</gene>
<dbReference type="EnsemblMetazoa" id="BGLB038403-RA">
    <property type="protein sequence ID" value="BGLB038403-PA"/>
    <property type="gene ID" value="BGLB038403"/>
</dbReference>
<organism evidence="2 3">
    <name type="scientific">Biomphalaria glabrata</name>
    <name type="common">Bloodfluke planorb</name>
    <name type="synonym">Freshwater snail</name>
    <dbReference type="NCBI Taxonomy" id="6526"/>
    <lineage>
        <taxon>Eukaryota</taxon>
        <taxon>Metazoa</taxon>
        <taxon>Spiralia</taxon>
        <taxon>Lophotrochozoa</taxon>
        <taxon>Mollusca</taxon>
        <taxon>Gastropoda</taxon>
        <taxon>Heterobranchia</taxon>
        <taxon>Euthyneura</taxon>
        <taxon>Panpulmonata</taxon>
        <taxon>Hygrophila</taxon>
        <taxon>Lymnaeoidea</taxon>
        <taxon>Planorbidae</taxon>
        <taxon>Biomphalaria</taxon>
    </lineage>
</organism>
<name>A0A2C9M4E7_BIOGL</name>
<dbReference type="KEGG" id="bgt:106073080"/>
<evidence type="ECO:0000313" key="2">
    <source>
        <dbReference type="EnsemblMetazoa" id="BGLB038403-PA"/>
    </source>
</evidence>
<proteinExistence type="predicted"/>
<accession>A0A2C9M4E7</accession>
<feature type="coiled-coil region" evidence="1">
    <location>
        <begin position="93"/>
        <end position="127"/>
    </location>
</feature>